<dbReference type="Gene3D" id="3.40.210.20">
    <property type="entry name" value="MvaI/BcnI restriction endonuclease, catalytic domain"/>
    <property type="match status" value="1"/>
</dbReference>
<dbReference type="InterPro" id="IPR043004">
    <property type="entry name" value="MvaI_BcnI_cat"/>
</dbReference>
<protein>
    <submittedName>
        <fullName evidence="2">MvaI/BcnI restriction endonuclease family</fullName>
    </submittedName>
</protein>
<evidence type="ECO:0000313" key="3">
    <source>
        <dbReference type="Proteomes" id="UP000243657"/>
    </source>
</evidence>
<accession>A0A261F452</accession>
<evidence type="ECO:0000313" key="2">
    <source>
        <dbReference type="EMBL" id="OZG53892.1"/>
    </source>
</evidence>
<dbReference type="Pfam" id="PF15515">
    <property type="entry name" value="MvaI_BcnI"/>
    <property type="match status" value="1"/>
</dbReference>
<dbReference type="GO" id="GO:0004519">
    <property type="term" value="F:endonuclease activity"/>
    <property type="evidence" value="ECO:0007669"/>
    <property type="project" value="UniProtKB-KW"/>
</dbReference>
<comment type="caution">
    <text evidence="2">The sequence shown here is derived from an EMBL/GenBank/DDBJ whole genome shotgun (WGS) entry which is preliminary data.</text>
</comment>
<gene>
    <name evidence="2" type="ORF">ALMA_1134</name>
</gene>
<keyword evidence="2" id="KW-0255">Endonuclease</keyword>
<reference evidence="2 3" key="1">
    <citation type="journal article" date="2017" name="BMC Genomics">
        <title>Comparative genomic and phylogenomic analyses of the Bifidobacteriaceae family.</title>
        <authorList>
            <person name="Lugli G.A."/>
            <person name="Milani C."/>
            <person name="Turroni F."/>
            <person name="Duranti S."/>
            <person name="Mancabelli L."/>
            <person name="Mangifesta M."/>
            <person name="Ferrario C."/>
            <person name="Modesto M."/>
            <person name="Mattarelli P."/>
            <person name="Jiri K."/>
            <person name="van Sinderen D."/>
            <person name="Ventura M."/>
        </authorList>
    </citation>
    <scope>NUCLEOTIDE SEQUENCE [LARGE SCALE GENOMIC DNA]</scope>
    <source>
        <strain evidence="2 3">DSM 24762</strain>
    </source>
</reference>
<dbReference type="InterPro" id="IPR029127">
    <property type="entry name" value="MvaI_BcnI"/>
</dbReference>
<organism evidence="2 3">
    <name type="scientific">Alloscardovia macacae</name>
    <dbReference type="NCBI Taxonomy" id="1160091"/>
    <lineage>
        <taxon>Bacteria</taxon>
        <taxon>Bacillati</taxon>
        <taxon>Actinomycetota</taxon>
        <taxon>Actinomycetes</taxon>
        <taxon>Bifidobacteriales</taxon>
        <taxon>Bifidobacteriaceae</taxon>
        <taxon>Alloscardovia</taxon>
    </lineage>
</organism>
<name>A0A261F452_9BIFI</name>
<dbReference type="AlphaFoldDB" id="A0A261F452"/>
<keyword evidence="2" id="KW-0540">Nuclease</keyword>
<keyword evidence="2" id="KW-0378">Hydrolase</keyword>
<feature type="domain" description="MvaI/BcnI restriction endonuclease" evidence="1">
    <location>
        <begin position="211"/>
        <end position="462"/>
    </location>
</feature>
<dbReference type="EMBL" id="MWWT01000007">
    <property type="protein sequence ID" value="OZG53892.1"/>
    <property type="molecule type" value="Genomic_DNA"/>
</dbReference>
<proteinExistence type="predicted"/>
<sequence>MDSVDNTQNMTRAVAWYDTIDIQGVSDILRRAGVETIWVKRLVPNNNSKQQIYLGSDPSDLGFLPLGVPVYTEAKSQKKRAGAPVIQIPVPWYWAAPHGVFEAPFAKMCFYPQYPEVRFSGFLRGCKESPKVLLSETQRGHELNRCMFFGTAPNVDGQKERVISLVVGAKSPAAEYVLKSTNFEEGRVFPLIIDDAQTVGEFSSLERALQKIILRKILPWRLKNDGEVVRPYTAPNAPGLTLEAELGVGENAIPGPDFDIWEVKAVKQNSLRKRNNHKITLFTPQPDMGWVTSVKQVDFVLKYGHVSKKDSTGKPVEYYFTSTDISTDSIVKENAKLALKLEGFTDSKHFDPNGYIALIDKETKELVAGWSYLKLLNHWQRKHNRAVYVPYQRGKENEVPFVEFGGLVTLGLSTSFGLFLQSFNDGSTVYDPGDKASLVDGQWKPHSRSQFRIGFLDLKSIYIDVEEREIHRLD</sequence>
<evidence type="ECO:0000259" key="1">
    <source>
        <dbReference type="Pfam" id="PF15515"/>
    </source>
</evidence>
<dbReference type="RefSeq" id="WP_244568893.1">
    <property type="nucleotide sequence ID" value="NZ_JBHLWS010000004.1"/>
</dbReference>
<keyword evidence="3" id="KW-1185">Reference proteome</keyword>
<dbReference type="Proteomes" id="UP000243657">
    <property type="component" value="Unassembled WGS sequence"/>
</dbReference>